<reference evidence="2 3" key="1">
    <citation type="submission" date="2013-07" db="EMBL/GenBank/DDBJ databases">
        <authorList>
            <person name="Stoco P.H."/>
            <person name="Wagner G."/>
            <person name="Gerber A."/>
            <person name="Zaha A."/>
            <person name="Thompson C."/>
            <person name="Bartholomeu D.C."/>
            <person name="Luckemeyer D.D."/>
            <person name="Bahia D."/>
            <person name="Loreto E."/>
            <person name="Prestes E.B."/>
            <person name="Lima F.M."/>
            <person name="Rodrigues-Luiz G."/>
            <person name="Vallejo G.A."/>
            <person name="Filho J.F."/>
            <person name="Monteiro K.M."/>
            <person name="Tyler K.M."/>
            <person name="de Almeida L.G."/>
            <person name="Ortiz M.F."/>
            <person name="Siervo M.A."/>
            <person name="de Moraes M.H."/>
            <person name="Cunha O.L."/>
            <person name="Mendonca-Neto R."/>
            <person name="Silva R."/>
            <person name="Teixeira S.M."/>
            <person name="Murta S.M."/>
            <person name="Sincero T.C."/>
            <person name="Mendes T.A."/>
            <person name="Urmenyi T.P."/>
            <person name="Silva V.G."/>
            <person name="da Rocha W.D."/>
            <person name="Andersson B."/>
            <person name="Romanha A.J."/>
            <person name="Steindel M."/>
            <person name="de Vasconcelos A.T."/>
            <person name="Grisard E.C."/>
        </authorList>
    </citation>
    <scope>NUCLEOTIDE SEQUENCE [LARGE SCALE GENOMIC DNA]</scope>
    <source>
        <strain evidence="2 3">SC58</strain>
    </source>
</reference>
<evidence type="ECO:0000313" key="3">
    <source>
        <dbReference type="Proteomes" id="UP000031737"/>
    </source>
</evidence>
<dbReference type="Proteomes" id="UP000031737">
    <property type="component" value="Unassembled WGS sequence"/>
</dbReference>
<evidence type="ECO:0000256" key="1">
    <source>
        <dbReference type="SAM" id="SignalP"/>
    </source>
</evidence>
<keyword evidence="1" id="KW-0732">Signal</keyword>
<dbReference type="VEuPathDB" id="TriTrypDB:TRSC58_05150"/>
<keyword evidence="3" id="KW-1185">Reference proteome</keyword>
<feature type="chain" id="PRO_5001605797" evidence="1">
    <location>
        <begin position="19"/>
        <end position="493"/>
    </location>
</feature>
<comment type="caution">
    <text evidence="2">The sequence shown here is derived from an EMBL/GenBank/DDBJ whole genome shotgun (WGS) entry which is preliminary data.</text>
</comment>
<name>A0A061J1M2_TRYRA</name>
<gene>
    <name evidence="2" type="ORF">TRSC58_05150</name>
</gene>
<dbReference type="AlphaFoldDB" id="A0A061J1M2"/>
<protein>
    <submittedName>
        <fullName evidence="2">Uncharacterized protein</fullName>
    </submittedName>
</protein>
<accession>A0A061J1M2</accession>
<feature type="signal peptide" evidence="1">
    <location>
        <begin position="1"/>
        <end position="18"/>
    </location>
</feature>
<dbReference type="OrthoDB" id="238872at2759"/>
<evidence type="ECO:0000313" key="2">
    <source>
        <dbReference type="EMBL" id="ESL07167.1"/>
    </source>
</evidence>
<dbReference type="EMBL" id="AUPL01005150">
    <property type="protein sequence ID" value="ESL07167.1"/>
    <property type="molecule type" value="Genomic_DNA"/>
</dbReference>
<sequence>MFATCVCVFLFCWYCCGCFFFLPHSTALSHASTQTEDNGRGGDMPSSGNISKDASPYVCLSAHCDLLHFVGPVPHPYGGPTPQTVTERAARYTRFACESCETAPTVTVQCEHSLFLPLPTARTADGVPSFPLNGIELARWACRENFESTTAQPHLDPHGKKLGVRRPISQGDSISTLHEPMLPQQPSTTPPVETASATVSGNFSYTVNFHALRRTLLQALFILSLPKRSPAASFTLSVHDPSPSGVTRFFVLPRCAENMAMLAHSAKVSLSVTRTTDGDRLHCCCQCRTEKDGEENTNFFLPLLWESNEWDEGEQYSSESAELDHFLNETMIPALFALPESFSRPTGSEAVQVSQAVGWSQRRSFHFLALIAHCVWCEKVALYIISRNSESTTSYGRWEARLKLRDSAFLESTGKWESTLLFYPMAFHDGRPHPQGTRGRLDVVDTTATSCAALLQVTLRGCDEKMDWEWGGEASHASTGSLSDLVELHERKR</sequence>
<proteinExistence type="predicted"/>
<organism evidence="2 3">
    <name type="scientific">Trypanosoma rangeli SC58</name>
    <dbReference type="NCBI Taxonomy" id="429131"/>
    <lineage>
        <taxon>Eukaryota</taxon>
        <taxon>Discoba</taxon>
        <taxon>Euglenozoa</taxon>
        <taxon>Kinetoplastea</taxon>
        <taxon>Metakinetoplastina</taxon>
        <taxon>Trypanosomatida</taxon>
        <taxon>Trypanosomatidae</taxon>
        <taxon>Trypanosoma</taxon>
        <taxon>Herpetosoma</taxon>
    </lineage>
</organism>